<comment type="caution">
    <text evidence="3">The sequence shown here is derived from an EMBL/GenBank/DDBJ whole genome shotgun (WGS) entry which is preliminary data.</text>
</comment>
<keyword evidence="4" id="KW-1185">Reference proteome</keyword>
<feature type="transmembrane region" description="Helical" evidence="1">
    <location>
        <begin position="481"/>
        <end position="501"/>
    </location>
</feature>
<feature type="domain" description="T6SS Phospholipase effector Tle1-like catalytic" evidence="2">
    <location>
        <begin position="3"/>
        <end position="305"/>
    </location>
</feature>
<dbReference type="AlphaFoldDB" id="A0A7Z0VQ85"/>
<sequence length="741" mass="84605">MTRKLILCSDGTGNSGGKARGTNVWRFYKAVDTHPNLGQLTFYQDGVGTQAFKLFRLLGGAFGYGLKANIREMYHFLVHNYQPGDDIYLLGFSRGAFTVRALAYMVTVCGVAKADGDPQETERRIDHAMKRYLDWRKEIRKFRITALSPSTGKRFGQVPLEQLVRAYRELGHKPLTEVLEEQEKKWPEKESGDDDLVYRPIIRFIGVWDTVDAVGLPIDELTEFLDWWFHFRFYSYDRFPIAGHNYHALSLDDERHTFHPLMWDESLQVKGQKIEQVWFSGVHSNVGGGYAKDEMAYVSLDWMMEKAEGCGLKLLKSSRTEASEQARVNGKIYDSRAGLASYYRYKPREVDQICDQANAPVLLHDSVFQRIQQVTENYAPTVFGKHYSVPPTGKPHTMDALPDERLKAQSLAEKIVWWRRVTYFLLLVSTLGTFLAVRRYGAVPMPLSDNWKGIFESLPASLSEYIGGFPEKWLYAFSGRWWFLATLVVLFCALLMFRSYLRKRTRHLGRTGWNLTNGTAVHPPAATVLESMVDMVKAIYAPQKIRAFMREKVFPVTAFGLVVLLALLWLFNMHILPPNRDACVSEKIKFSQLPADGSTFHDFHTCNPWYATGISVEKGATYKVQVTGDDNWSDWHIPANANGFVDEPGLRHKLISLFKRHNSGGNTHNQDWFRLIANIGGRQQVAVGRNAEFTAKHNGPLFFYVNDVLCDVCLKGVFAYYRNNQGTARIHVTKVSKTMSK</sequence>
<evidence type="ECO:0000313" key="4">
    <source>
        <dbReference type="Proteomes" id="UP000094769"/>
    </source>
</evidence>
<dbReference type="Gene3D" id="2.60.120.430">
    <property type="entry name" value="Galactose-binding lectin"/>
    <property type="match status" value="1"/>
</dbReference>
<evidence type="ECO:0000256" key="1">
    <source>
        <dbReference type="SAM" id="Phobius"/>
    </source>
</evidence>
<dbReference type="InterPro" id="IPR018712">
    <property type="entry name" value="Tle1-like_cat"/>
</dbReference>
<keyword evidence="1" id="KW-0472">Membrane</keyword>
<feature type="transmembrane region" description="Helical" evidence="1">
    <location>
        <begin position="421"/>
        <end position="441"/>
    </location>
</feature>
<dbReference type="Pfam" id="PF09994">
    <property type="entry name" value="T6SS_Tle1-like_cat"/>
    <property type="match status" value="1"/>
</dbReference>
<proteinExistence type="predicted"/>
<accession>A0A7Z0VQ85</accession>
<dbReference type="PANTHER" id="PTHR33840">
    <property type="match status" value="1"/>
</dbReference>
<organism evidence="3 4">
    <name type="scientific">Candidatus Thiodiazotropha endolucinida</name>
    <dbReference type="NCBI Taxonomy" id="1655433"/>
    <lineage>
        <taxon>Bacteria</taxon>
        <taxon>Pseudomonadati</taxon>
        <taxon>Pseudomonadota</taxon>
        <taxon>Gammaproteobacteria</taxon>
        <taxon>Chromatiales</taxon>
        <taxon>Sedimenticolaceae</taxon>
        <taxon>Candidatus Thiodiazotropha</taxon>
    </lineage>
</organism>
<keyword evidence="1" id="KW-1133">Transmembrane helix</keyword>
<protein>
    <recommendedName>
        <fullName evidence="2">T6SS Phospholipase effector Tle1-like catalytic domain-containing protein</fullName>
    </recommendedName>
</protein>
<dbReference type="SUPFAM" id="SSF53474">
    <property type="entry name" value="alpha/beta-Hydrolases"/>
    <property type="match status" value="1"/>
</dbReference>
<evidence type="ECO:0000259" key="2">
    <source>
        <dbReference type="Pfam" id="PF09994"/>
    </source>
</evidence>
<gene>
    <name evidence="3" type="ORF">CODIS_07930</name>
</gene>
<keyword evidence="1" id="KW-0812">Transmembrane</keyword>
<dbReference type="RefSeq" id="WP_069121420.1">
    <property type="nucleotide sequence ID" value="NZ_MARB01000003.1"/>
</dbReference>
<dbReference type="Proteomes" id="UP000094769">
    <property type="component" value="Unassembled WGS sequence"/>
</dbReference>
<dbReference type="InterPro" id="IPR029058">
    <property type="entry name" value="AB_hydrolase_fold"/>
</dbReference>
<dbReference type="PANTHER" id="PTHR33840:SF1">
    <property type="entry name" value="TLE1 PHOSPHOLIPASE DOMAIN-CONTAINING PROTEIN"/>
    <property type="match status" value="1"/>
</dbReference>
<evidence type="ECO:0000313" key="3">
    <source>
        <dbReference type="EMBL" id="ODJ89179.1"/>
    </source>
</evidence>
<name>A0A7Z0VQ85_9GAMM</name>
<reference evidence="3 4" key="1">
    <citation type="submission" date="2016-06" db="EMBL/GenBank/DDBJ databases">
        <title>Genome sequence of endosymbiont of Candidatus Endolucinida thiodiazotropha.</title>
        <authorList>
            <person name="Poehlein A."/>
            <person name="Koenig S."/>
            <person name="Heiden S.E."/>
            <person name="Thuermer A."/>
            <person name="Voget S."/>
            <person name="Daniel R."/>
            <person name="Markert S."/>
            <person name="Gros O."/>
            <person name="Schweder T."/>
        </authorList>
    </citation>
    <scope>NUCLEOTIDE SEQUENCE [LARGE SCALE GENOMIC DNA]</scope>
    <source>
        <strain evidence="3 4">COS</strain>
    </source>
</reference>
<dbReference type="OrthoDB" id="4378831at2"/>
<feature type="transmembrane region" description="Helical" evidence="1">
    <location>
        <begin position="553"/>
        <end position="571"/>
    </location>
</feature>
<dbReference type="EMBL" id="MARB01000003">
    <property type="protein sequence ID" value="ODJ89179.1"/>
    <property type="molecule type" value="Genomic_DNA"/>
</dbReference>